<sequence length="561" mass="63799">MLKSTYKPPPALAPLPAGWTEHKAATGHLYYYNAETQVSTYKRPGSEVHVQPAAPAQPFNPYANAPNLSDPNVANAYLAQFNQAQSQAAGYGRGGHGGGRGGRGGHEGRPRPQPVDKPIRKEAIPGCEPWILVYTKCSRRFVHNPVKNASFWRIPEKLMPGILELDKARIRGKAADDETQQERKTPKEHETPDESKPAPSQPTQDVAGDDSSEYEEVEVTDDEGEDDEHPSKRQRTEESVSQGPLVFTEDDIAMQLQAMGEEYGLEPGEYDDGNMQDWPEGAEGLEFSEEDAKMLFKDLLNDFGISPFSPWDKLLEEGKIMDDPRYTALTTTRARKECWDEWTRERIAALKEQRATQEKKDPRVAYMALLQDKASPKLYWPEFKRKFKKEPAMKDLNLSDKDREKAYREHIARLKMPEATLKSDLTALMRAQPLHVLNNRSLSTGLPAQILSDVRYISLAPKIRDPLIEAYVQNLPPPSEAGDAAEQEEDAEKRRLRDRRQKALAERDRMVEEQRRRRERDVAASKARLREEERELEMAMRVSKKGLQAQLDDMREDKADE</sequence>
<dbReference type="Pfam" id="PF00397">
    <property type="entry name" value="WW"/>
    <property type="match status" value="1"/>
</dbReference>
<dbReference type="InterPro" id="IPR002713">
    <property type="entry name" value="FF_domain"/>
</dbReference>
<dbReference type="SMART" id="SM00456">
    <property type="entry name" value="WW"/>
    <property type="match status" value="1"/>
</dbReference>
<organism evidence="4 5">
    <name type="scientific">Stachybotrys chartarum (strain CBS 109288 / IBT 7711)</name>
    <name type="common">Toxic black mold</name>
    <name type="synonym">Stilbospora chartarum</name>
    <dbReference type="NCBI Taxonomy" id="1280523"/>
    <lineage>
        <taxon>Eukaryota</taxon>
        <taxon>Fungi</taxon>
        <taxon>Dikarya</taxon>
        <taxon>Ascomycota</taxon>
        <taxon>Pezizomycotina</taxon>
        <taxon>Sordariomycetes</taxon>
        <taxon>Hypocreomycetidae</taxon>
        <taxon>Hypocreales</taxon>
        <taxon>Stachybotryaceae</taxon>
        <taxon>Stachybotrys</taxon>
    </lineage>
</organism>
<dbReference type="SMART" id="SM00441">
    <property type="entry name" value="FF"/>
    <property type="match status" value="2"/>
</dbReference>
<feature type="compositionally biased region" description="Acidic residues" evidence="2">
    <location>
        <begin position="207"/>
        <end position="228"/>
    </location>
</feature>
<proteinExistence type="predicted"/>
<dbReference type="OrthoDB" id="410044at2759"/>
<dbReference type="InterPro" id="IPR036517">
    <property type="entry name" value="FF_domain_sf"/>
</dbReference>
<dbReference type="SUPFAM" id="SSF81698">
    <property type="entry name" value="FF domain"/>
    <property type="match status" value="1"/>
</dbReference>
<dbReference type="InterPro" id="IPR001202">
    <property type="entry name" value="WW_dom"/>
</dbReference>
<keyword evidence="5" id="KW-1185">Reference proteome</keyword>
<feature type="region of interest" description="Disordered" evidence="2">
    <location>
        <begin position="88"/>
        <end position="121"/>
    </location>
</feature>
<evidence type="ECO:0000256" key="2">
    <source>
        <dbReference type="SAM" id="MobiDB-lite"/>
    </source>
</evidence>
<feature type="compositionally biased region" description="Basic and acidic residues" evidence="2">
    <location>
        <begin position="491"/>
        <end position="538"/>
    </location>
</feature>
<dbReference type="InterPro" id="IPR045148">
    <property type="entry name" value="TCRG1-like"/>
</dbReference>
<feature type="region of interest" description="Disordered" evidence="2">
    <location>
        <begin position="474"/>
        <end position="561"/>
    </location>
</feature>
<accession>A0A084APN5</accession>
<dbReference type="PANTHER" id="PTHR15377">
    <property type="entry name" value="TRANSCRIPTION ELONGATION REGULATOR 1"/>
    <property type="match status" value="1"/>
</dbReference>
<feature type="region of interest" description="Disordered" evidence="2">
    <location>
        <begin position="172"/>
        <end position="247"/>
    </location>
</feature>
<evidence type="ECO:0000313" key="4">
    <source>
        <dbReference type="EMBL" id="KEY67264.1"/>
    </source>
</evidence>
<dbReference type="GO" id="GO:0003712">
    <property type="term" value="F:transcription coregulator activity"/>
    <property type="evidence" value="ECO:0007669"/>
    <property type="project" value="TreeGrafter"/>
</dbReference>
<feature type="domain" description="WW" evidence="3">
    <location>
        <begin position="13"/>
        <end position="46"/>
    </location>
</feature>
<dbReference type="InterPro" id="IPR036020">
    <property type="entry name" value="WW_dom_sf"/>
</dbReference>
<evidence type="ECO:0000313" key="5">
    <source>
        <dbReference type="Proteomes" id="UP000028045"/>
    </source>
</evidence>
<dbReference type="GO" id="GO:0005634">
    <property type="term" value="C:nucleus"/>
    <property type="evidence" value="ECO:0007669"/>
    <property type="project" value="TreeGrafter"/>
</dbReference>
<gene>
    <name evidence="4" type="ORF">S7711_09059</name>
</gene>
<name>A0A084APN5_STACB</name>
<dbReference type="Proteomes" id="UP000028045">
    <property type="component" value="Unassembled WGS sequence"/>
</dbReference>
<dbReference type="Gene3D" id="2.20.70.10">
    <property type="match status" value="1"/>
</dbReference>
<protein>
    <recommendedName>
        <fullName evidence="3">WW domain-containing protein</fullName>
    </recommendedName>
</protein>
<feature type="compositionally biased region" description="Basic and acidic residues" evidence="2">
    <location>
        <begin position="552"/>
        <end position="561"/>
    </location>
</feature>
<feature type="compositionally biased region" description="Basic and acidic residues" evidence="2">
    <location>
        <begin position="172"/>
        <end position="196"/>
    </location>
</feature>
<dbReference type="SUPFAM" id="SSF51045">
    <property type="entry name" value="WW domain"/>
    <property type="match status" value="1"/>
</dbReference>
<feature type="compositionally biased region" description="Basic and acidic residues" evidence="2">
    <location>
        <begin position="229"/>
        <end position="238"/>
    </location>
</feature>
<keyword evidence="1" id="KW-0677">Repeat</keyword>
<dbReference type="CDD" id="cd00201">
    <property type="entry name" value="WW"/>
    <property type="match status" value="1"/>
</dbReference>
<reference evidence="4 5" key="1">
    <citation type="journal article" date="2014" name="BMC Genomics">
        <title>Comparative genome sequencing reveals chemotype-specific gene clusters in the toxigenic black mold Stachybotrys.</title>
        <authorList>
            <person name="Semeiks J."/>
            <person name="Borek D."/>
            <person name="Otwinowski Z."/>
            <person name="Grishin N.V."/>
        </authorList>
    </citation>
    <scope>NUCLEOTIDE SEQUENCE [LARGE SCALE GENOMIC DNA]</scope>
    <source>
        <strain evidence="5">CBS 109288 / IBT 7711</strain>
    </source>
</reference>
<dbReference type="Pfam" id="PF01846">
    <property type="entry name" value="FF"/>
    <property type="match status" value="1"/>
</dbReference>
<dbReference type="Gene3D" id="1.10.10.440">
    <property type="entry name" value="FF domain"/>
    <property type="match status" value="2"/>
</dbReference>
<evidence type="ECO:0000256" key="1">
    <source>
        <dbReference type="ARBA" id="ARBA00022737"/>
    </source>
</evidence>
<dbReference type="PROSITE" id="PS50020">
    <property type="entry name" value="WW_DOMAIN_2"/>
    <property type="match status" value="1"/>
</dbReference>
<evidence type="ECO:0000259" key="3">
    <source>
        <dbReference type="PROSITE" id="PS50020"/>
    </source>
</evidence>
<dbReference type="PROSITE" id="PS01159">
    <property type="entry name" value="WW_DOMAIN_1"/>
    <property type="match status" value="1"/>
</dbReference>
<dbReference type="HOGENOM" id="CLU_013872_1_0_1"/>
<dbReference type="AlphaFoldDB" id="A0A084APN5"/>
<dbReference type="EMBL" id="KL648626">
    <property type="protein sequence ID" value="KEY67264.1"/>
    <property type="molecule type" value="Genomic_DNA"/>
</dbReference>
<dbReference type="GO" id="GO:0070063">
    <property type="term" value="F:RNA polymerase binding"/>
    <property type="evidence" value="ECO:0007669"/>
    <property type="project" value="InterPro"/>
</dbReference>
<dbReference type="PANTHER" id="PTHR15377:SF3">
    <property type="entry name" value="WW DOMAIN-CONTAINING PROTEIN"/>
    <property type="match status" value="1"/>
</dbReference>
<feature type="compositionally biased region" description="Gly residues" evidence="2">
    <location>
        <begin position="91"/>
        <end position="102"/>
    </location>
</feature>